<evidence type="ECO:0000259" key="7">
    <source>
        <dbReference type="Pfam" id="PF08016"/>
    </source>
</evidence>
<keyword evidence="2 6" id="KW-0812">Transmembrane</keyword>
<evidence type="ECO:0000313" key="9">
    <source>
        <dbReference type="Proteomes" id="UP000541610"/>
    </source>
</evidence>
<dbReference type="AlphaFoldDB" id="A0A7J6NUR3"/>
<feature type="transmembrane region" description="Helical" evidence="6">
    <location>
        <begin position="809"/>
        <end position="835"/>
    </location>
</feature>
<comment type="subcellular location">
    <subcellularLocation>
        <location evidence="1">Membrane</location>
        <topology evidence="1">Multi-pass membrane protein</topology>
    </subcellularLocation>
</comment>
<evidence type="ECO:0000313" key="8">
    <source>
        <dbReference type="EMBL" id="KAF4687535.1"/>
    </source>
</evidence>
<gene>
    <name evidence="8" type="primary">MCOLN2_2</name>
    <name evidence="8" type="ORF">FOZ60_003805</name>
</gene>
<feature type="transmembrane region" description="Helical" evidence="6">
    <location>
        <begin position="891"/>
        <end position="909"/>
    </location>
</feature>
<dbReference type="Pfam" id="PF03133">
    <property type="entry name" value="TTL"/>
    <property type="match status" value="1"/>
</dbReference>
<dbReference type="Gene3D" id="3.30.470.20">
    <property type="entry name" value="ATP-grasp fold, B domain"/>
    <property type="match status" value="1"/>
</dbReference>
<organism evidence="8 9">
    <name type="scientific">Perkinsus olseni</name>
    <name type="common">Perkinsus atlanticus</name>
    <dbReference type="NCBI Taxonomy" id="32597"/>
    <lineage>
        <taxon>Eukaryota</taxon>
        <taxon>Sar</taxon>
        <taxon>Alveolata</taxon>
        <taxon>Perkinsozoa</taxon>
        <taxon>Perkinsea</taxon>
        <taxon>Perkinsida</taxon>
        <taxon>Perkinsidae</taxon>
        <taxon>Perkinsus</taxon>
    </lineage>
</organism>
<feature type="transmembrane region" description="Helical" evidence="6">
    <location>
        <begin position="930"/>
        <end position="951"/>
    </location>
</feature>
<comment type="caution">
    <text evidence="8">The sequence shown here is derived from an EMBL/GenBank/DDBJ whole genome shotgun (WGS) entry which is preliminary data.</text>
</comment>
<feature type="domain" description="Polycystin cation channel PKD1/PKD2" evidence="7">
    <location>
        <begin position="890"/>
        <end position="1019"/>
    </location>
</feature>
<dbReference type="InterPro" id="IPR039031">
    <property type="entry name" value="Mucolipin"/>
</dbReference>
<evidence type="ECO:0000256" key="5">
    <source>
        <dbReference type="SAM" id="MobiDB-lite"/>
    </source>
</evidence>
<feature type="transmembrane region" description="Helical" evidence="6">
    <location>
        <begin position="856"/>
        <end position="879"/>
    </location>
</feature>
<proteinExistence type="predicted"/>
<dbReference type="PROSITE" id="PS51221">
    <property type="entry name" value="TTL"/>
    <property type="match status" value="1"/>
</dbReference>
<evidence type="ECO:0000256" key="3">
    <source>
        <dbReference type="ARBA" id="ARBA00022989"/>
    </source>
</evidence>
<dbReference type="GO" id="GO:0016020">
    <property type="term" value="C:membrane"/>
    <property type="evidence" value="ECO:0007669"/>
    <property type="project" value="UniProtKB-SubCell"/>
</dbReference>
<feature type="transmembrane region" description="Helical" evidence="6">
    <location>
        <begin position="612"/>
        <end position="632"/>
    </location>
</feature>
<dbReference type="GO" id="GO:0072345">
    <property type="term" value="F:NAADP-sensitive calcium-release channel activity"/>
    <property type="evidence" value="ECO:0007669"/>
    <property type="project" value="TreeGrafter"/>
</dbReference>
<evidence type="ECO:0000256" key="2">
    <source>
        <dbReference type="ARBA" id="ARBA00022692"/>
    </source>
</evidence>
<dbReference type="InterPro" id="IPR004344">
    <property type="entry name" value="TTL/TTLL_fam"/>
</dbReference>
<reference evidence="8 9" key="1">
    <citation type="submission" date="2020-04" db="EMBL/GenBank/DDBJ databases">
        <title>Perkinsus olseni comparative genomics.</title>
        <authorList>
            <person name="Bogema D.R."/>
        </authorList>
    </citation>
    <scope>NUCLEOTIDE SEQUENCE [LARGE SCALE GENOMIC DNA]</scope>
    <source>
        <strain evidence="8">00978-12</strain>
    </source>
</reference>
<dbReference type="PANTHER" id="PTHR12127">
    <property type="entry name" value="MUCOLIPIN"/>
    <property type="match status" value="1"/>
</dbReference>
<keyword evidence="3 6" id="KW-1133">Transmembrane helix</keyword>
<accession>A0A7J6NUR3</accession>
<dbReference type="EMBL" id="JABANP010000182">
    <property type="protein sequence ID" value="KAF4687535.1"/>
    <property type="molecule type" value="Genomic_DNA"/>
</dbReference>
<protein>
    <submittedName>
        <fullName evidence="8">Mucolipin-2</fullName>
    </submittedName>
</protein>
<evidence type="ECO:0000256" key="1">
    <source>
        <dbReference type="ARBA" id="ARBA00004141"/>
    </source>
</evidence>
<dbReference type="Pfam" id="PF08016">
    <property type="entry name" value="PKD_channel"/>
    <property type="match status" value="1"/>
</dbReference>
<dbReference type="Gene3D" id="1.10.287.70">
    <property type="match status" value="1"/>
</dbReference>
<dbReference type="PANTHER" id="PTHR12127:SF7">
    <property type="entry name" value="SD02261P"/>
    <property type="match status" value="1"/>
</dbReference>
<dbReference type="Proteomes" id="UP000541610">
    <property type="component" value="Unassembled WGS sequence"/>
</dbReference>
<evidence type="ECO:0000256" key="6">
    <source>
        <dbReference type="SAM" id="Phobius"/>
    </source>
</evidence>
<keyword evidence="4 6" id="KW-0472">Membrane</keyword>
<feature type="transmembrane region" description="Helical" evidence="6">
    <location>
        <begin position="992"/>
        <end position="1013"/>
    </location>
</feature>
<dbReference type="OrthoDB" id="263481at2759"/>
<sequence>MSAEAAIQALRDSLIVGITALEMLVDAIEEYPCISEVPEELFDIDCFPSLSAVNLTGDPRWRGVALEAVSDSRMVRAFQFMVSWLSQLKESLNIRILSDLPEWLVAASQLFSGEALLGSSWESELSDTDKKLDTNRSPGVEQCADTAELIEVAGASIIDREAYGLDIEELTSEYAILVDRIRSSDWPKTADGEIDMSQIWEMLHCSRPHYIGIEDILFLVGCLSMRTYNESVVEAMCSCLNTTDPTGRRHLNHEVISDEGIIAWNRLGLSGDALDGFLEASLARMPQSFSGFNRKANKRAQRRQKSYTVSQVVDRICSVNPHPELSCIKAEDRMRVEEGAGGKFGTSEYDLGSLSNKFSHLTNSSINKRSPTLESDKCGIGPGCKWTFEQLDAHFVAGRLDDKLLWSRIINLVNATLLNLILTVPRNPGVSGQQNYFELFGFDVVIDEKMRPWLVNCSPALKVDCPVDESVKRPLIEDLLDVIYHPNVHDLVFPPPVRSSCEEPSSACPRTIGQFSLIFPFNAEVEALALQSKPIASGEQPGGKASASQADAVMRAIVSHLRRVDKNIRQYASESQRSASMPVNALRGDPPLVDRLFSSPLDQYKRFGKRPVAMAINVLLALITLAVAVEFINVNVRHASQSLRHFYGVLVASSDSPKENGGLHNRQKLIDSETDLAHSLVRLATSSVTLAESATNDYQLIRSPMQDGALTLMVVVEDSNEPVLLALPNATTFDSVRASLNDDPEFAILGQHHFSSLMVPMKVHDTQYRDERFCLEWSLTPTFAENGNGQLALQLPYHVRSCAGVHLRLWAVVGLWSMLACGIASALVSLSSLWYRLGVVRKFLKDSSVQDKVTVMNMWLVFSLVGNAVQIVSVVYAFLVERPDIYTRLNLFGFSAAFALVSLVQYLAHFRSLYILYSTLAHGIPQILKFLVGVLPVYLSFVVCAVCLFGFHSHWFVSLGDSSNALFSLLNGDQIHDTFTNLKDVSVLGSRLFLYFFLALFIYVVLNIFITIAEDAFFTVKFMQEGAGPITNLPHYRHRVPAASLLHQNNEEVSRMPKSVTPYRHRASDPLLKKLVAVDGDRNSSGCHGVTASHDEASTSAGGDASPVQQCDLQAQVAVLMRQSVEMQDQIRKLSEALLTRRNCPV</sequence>
<feature type="region of interest" description="Disordered" evidence="5">
    <location>
        <begin position="1082"/>
        <end position="1105"/>
    </location>
</feature>
<name>A0A7J6NUR3_PEROL</name>
<dbReference type="InterPro" id="IPR013122">
    <property type="entry name" value="PKD1_2_channel"/>
</dbReference>
<evidence type="ECO:0000256" key="4">
    <source>
        <dbReference type="ARBA" id="ARBA00023136"/>
    </source>
</evidence>